<comment type="caution">
    <text evidence="1">The sequence shown here is derived from an EMBL/GenBank/DDBJ whole genome shotgun (WGS) entry which is preliminary data.</text>
</comment>
<dbReference type="EMBL" id="LAZR01037765">
    <property type="protein sequence ID" value="KKL21354.1"/>
    <property type="molecule type" value="Genomic_DNA"/>
</dbReference>
<evidence type="ECO:0000313" key="1">
    <source>
        <dbReference type="EMBL" id="KKL21354.1"/>
    </source>
</evidence>
<sequence length="39" mass="4276">LYAAGADYVVDDITHVPKILRIINQKLALGFGPPGRIRN</sequence>
<accession>A0A0F9BHL7</accession>
<name>A0A0F9BHL7_9ZZZZ</name>
<gene>
    <name evidence="1" type="ORF">LCGC14_2446330</name>
</gene>
<protein>
    <submittedName>
        <fullName evidence="1">Uncharacterized protein</fullName>
    </submittedName>
</protein>
<dbReference type="AlphaFoldDB" id="A0A0F9BHL7"/>
<feature type="non-terminal residue" evidence="1">
    <location>
        <position position="1"/>
    </location>
</feature>
<reference evidence="1" key="1">
    <citation type="journal article" date="2015" name="Nature">
        <title>Complex archaea that bridge the gap between prokaryotes and eukaryotes.</title>
        <authorList>
            <person name="Spang A."/>
            <person name="Saw J.H."/>
            <person name="Jorgensen S.L."/>
            <person name="Zaremba-Niedzwiedzka K."/>
            <person name="Martijn J."/>
            <person name="Lind A.E."/>
            <person name="van Eijk R."/>
            <person name="Schleper C."/>
            <person name="Guy L."/>
            <person name="Ettema T.J."/>
        </authorList>
    </citation>
    <scope>NUCLEOTIDE SEQUENCE</scope>
</reference>
<proteinExistence type="predicted"/>
<organism evidence="1">
    <name type="scientific">marine sediment metagenome</name>
    <dbReference type="NCBI Taxonomy" id="412755"/>
    <lineage>
        <taxon>unclassified sequences</taxon>
        <taxon>metagenomes</taxon>
        <taxon>ecological metagenomes</taxon>
    </lineage>
</organism>